<proteinExistence type="predicted"/>
<evidence type="ECO:0000313" key="2">
    <source>
        <dbReference type="Proteomes" id="UP000199700"/>
    </source>
</evidence>
<accession>A0A1H1VPL8</accession>
<reference evidence="1" key="1">
    <citation type="submission" date="2016-10" db="EMBL/GenBank/DDBJ databases">
        <authorList>
            <person name="Varghese N."/>
            <person name="Submissions S."/>
        </authorList>
    </citation>
    <scope>NUCLEOTIDE SEQUENCE [LARGE SCALE GENOMIC DNA]</scope>
    <source>
        <strain evidence="1">DSM 22082</strain>
    </source>
</reference>
<dbReference type="EMBL" id="LT629739">
    <property type="protein sequence ID" value="SDS86440.1"/>
    <property type="molecule type" value="Genomic_DNA"/>
</dbReference>
<dbReference type="RefSeq" id="WP_092106872.1">
    <property type="nucleotide sequence ID" value="NZ_LT629739.1"/>
</dbReference>
<dbReference type="AlphaFoldDB" id="A0A1H1VPL8"/>
<protein>
    <submittedName>
        <fullName evidence="1">Uncharacterized protein</fullName>
    </submittedName>
</protein>
<evidence type="ECO:0000313" key="1">
    <source>
        <dbReference type="EMBL" id="SDS86440.1"/>
    </source>
</evidence>
<keyword evidence="2" id="KW-1185">Reference proteome</keyword>
<gene>
    <name evidence="1" type="ORF">SAMN04489751_3072</name>
</gene>
<dbReference type="Proteomes" id="UP000199700">
    <property type="component" value="Chromosome"/>
</dbReference>
<name>A0A1H1VPL8_BRESA</name>
<organism evidence="1 2">
    <name type="scientific">Brevibacterium sandarakinum</name>
    <dbReference type="NCBI Taxonomy" id="629680"/>
    <lineage>
        <taxon>Bacteria</taxon>
        <taxon>Bacillati</taxon>
        <taxon>Actinomycetota</taxon>
        <taxon>Actinomycetes</taxon>
        <taxon>Micrococcales</taxon>
        <taxon>Brevibacteriaceae</taxon>
        <taxon>Brevibacterium</taxon>
    </lineage>
</organism>
<sequence>MNNLDEIRAARLSNMDESTRADYEAGYEENDEGIRISQIFYDVRKSLGLTQSGQRLFIT</sequence>
<dbReference type="OrthoDB" id="3675359at2"/>